<evidence type="ECO:0000259" key="2">
    <source>
        <dbReference type="Pfam" id="PF19955"/>
    </source>
</evidence>
<sequence>MSGTHGGRALIVGISRYESVRSLPTAVRADAEDLAALLVDPERGAFEPANVRLLVDEAATTDAMQRELIASSSAPAKDPFLFFFSGHGHRDVTTIGSRSWLLTYESTMSDLDASAFDATDLSDLLGAIPSLRQVVLLDACHAAAVAAGKGDAHAPTGIGGMPHDLNRGAGRALLSSCRAEEVSVVLPGARNSLFTTALLDALRGRAHDRSDGFVRLLDVFHHVAEEVPRHADQHPVLSTENIDGNFPIARRAKSTQVGNAAQRGEREKVLATLYPLGPTQDEIWSRSGGDLSRLNVTGNGLSQWHSALRRIDGGGDLRLITLLRTVADDHPDNDAIKNMIADAMQKLP</sequence>
<dbReference type="Pfam" id="PF19955">
    <property type="entry name" value="EAD1"/>
    <property type="match status" value="1"/>
</dbReference>
<reference evidence="3 4" key="1">
    <citation type="submission" date="2020-08" db="EMBL/GenBank/DDBJ databases">
        <title>Genomic Encyclopedia of Type Strains, Phase IV (KMG-IV): sequencing the most valuable type-strain genomes for metagenomic binning, comparative biology and taxonomic classification.</title>
        <authorList>
            <person name="Goeker M."/>
        </authorList>
    </citation>
    <scope>NUCLEOTIDE SEQUENCE [LARGE SCALE GENOMIC DNA]</scope>
    <source>
        <strain evidence="3 4">DSM 25024</strain>
    </source>
</reference>
<protein>
    <recommendedName>
        <fullName evidence="5">Caspase domain-containing protein</fullName>
    </recommendedName>
</protein>
<evidence type="ECO:0008006" key="5">
    <source>
        <dbReference type="Google" id="ProtNLM"/>
    </source>
</evidence>
<dbReference type="RefSeq" id="WP_090964304.1">
    <property type="nucleotide sequence ID" value="NZ_FOOA01000012.1"/>
</dbReference>
<dbReference type="Proteomes" id="UP000531216">
    <property type="component" value="Unassembled WGS sequence"/>
</dbReference>
<dbReference type="GO" id="GO:0006508">
    <property type="term" value="P:proteolysis"/>
    <property type="evidence" value="ECO:0007669"/>
    <property type="project" value="InterPro"/>
</dbReference>
<dbReference type="EMBL" id="JACIDO010000008">
    <property type="protein sequence ID" value="MBB3937338.1"/>
    <property type="molecule type" value="Genomic_DNA"/>
</dbReference>
<dbReference type="AlphaFoldDB" id="A0A7W6FVM0"/>
<dbReference type="Pfam" id="PF00656">
    <property type="entry name" value="Peptidase_C14"/>
    <property type="match status" value="1"/>
</dbReference>
<dbReference type="InterPro" id="IPR045430">
    <property type="entry name" value="EAD1"/>
</dbReference>
<gene>
    <name evidence="3" type="ORF">GGR05_003504</name>
</gene>
<comment type="caution">
    <text evidence="3">The sequence shown here is derived from an EMBL/GenBank/DDBJ whole genome shotgun (WGS) entry which is preliminary data.</text>
</comment>
<name>A0A7W6FVM0_9HYPH</name>
<keyword evidence="4" id="KW-1185">Reference proteome</keyword>
<organism evidence="3 4">
    <name type="scientific">Aureimonas phyllosphaerae</name>
    <dbReference type="NCBI Taxonomy" id="1166078"/>
    <lineage>
        <taxon>Bacteria</taxon>
        <taxon>Pseudomonadati</taxon>
        <taxon>Pseudomonadota</taxon>
        <taxon>Alphaproteobacteria</taxon>
        <taxon>Hyphomicrobiales</taxon>
        <taxon>Aurantimonadaceae</taxon>
        <taxon>Aureimonas</taxon>
    </lineage>
</organism>
<evidence type="ECO:0000259" key="1">
    <source>
        <dbReference type="Pfam" id="PF00656"/>
    </source>
</evidence>
<feature type="domain" description="Effector-associated" evidence="2">
    <location>
        <begin position="262"/>
        <end position="341"/>
    </location>
</feature>
<dbReference type="SUPFAM" id="SSF52129">
    <property type="entry name" value="Caspase-like"/>
    <property type="match status" value="1"/>
</dbReference>
<feature type="domain" description="Peptidase C14 caspase" evidence="1">
    <location>
        <begin position="7"/>
        <end position="244"/>
    </location>
</feature>
<dbReference type="InterPro" id="IPR011600">
    <property type="entry name" value="Pept_C14_caspase"/>
</dbReference>
<dbReference type="Gene3D" id="3.40.50.1460">
    <property type="match status" value="1"/>
</dbReference>
<proteinExistence type="predicted"/>
<accession>A0A7W6FVM0</accession>
<dbReference type="OrthoDB" id="6872474at2"/>
<evidence type="ECO:0000313" key="3">
    <source>
        <dbReference type="EMBL" id="MBB3937338.1"/>
    </source>
</evidence>
<evidence type="ECO:0000313" key="4">
    <source>
        <dbReference type="Proteomes" id="UP000531216"/>
    </source>
</evidence>
<dbReference type="InterPro" id="IPR029030">
    <property type="entry name" value="Caspase-like_dom_sf"/>
</dbReference>
<dbReference type="GO" id="GO:0004197">
    <property type="term" value="F:cysteine-type endopeptidase activity"/>
    <property type="evidence" value="ECO:0007669"/>
    <property type="project" value="InterPro"/>
</dbReference>